<evidence type="ECO:0000313" key="3">
    <source>
        <dbReference type="Proteomes" id="UP001165060"/>
    </source>
</evidence>
<dbReference type="EMBL" id="BRYB01000769">
    <property type="protein sequence ID" value="GMI37303.1"/>
    <property type="molecule type" value="Genomic_DNA"/>
</dbReference>
<reference evidence="2 3" key="1">
    <citation type="journal article" date="2023" name="Commun. Biol.">
        <title>Genome analysis of Parmales, the sister group of diatoms, reveals the evolutionary specialization of diatoms from phago-mixotrophs to photoautotrophs.</title>
        <authorList>
            <person name="Ban H."/>
            <person name="Sato S."/>
            <person name="Yoshikawa S."/>
            <person name="Yamada K."/>
            <person name="Nakamura Y."/>
            <person name="Ichinomiya M."/>
            <person name="Sato N."/>
            <person name="Blanc-Mathieu R."/>
            <person name="Endo H."/>
            <person name="Kuwata A."/>
            <person name="Ogata H."/>
        </authorList>
    </citation>
    <scope>NUCLEOTIDE SEQUENCE [LARGE SCALE GENOMIC DNA]</scope>
</reference>
<sequence length="92" mass="9768">MAHDDAAAGQLDSITDRTVDKEMDAEAAKAALLSISSAGLSEREQELAKVVVAAADVKVVQKEFEVSEEAAGQVLRENGGDLKRALRAMLEQ</sequence>
<proteinExistence type="predicted"/>
<dbReference type="Proteomes" id="UP001165060">
    <property type="component" value="Unassembled WGS sequence"/>
</dbReference>
<organism evidence="2 3">
    <name type="scientific">Tetraparma gracilis</name>
    <dbReference type="NCBI Taxonomy" id="2962635"/>
    <lineage>
        <taxon>Eukaryota</taxon>
        <taxon>Sar</taxon>
        <taxon>Stramenopiles</taxon>
        <taxon>Ochrophyta</taxon>
        <taxon>Bolidophyceae</taxon>
        <taxon>Parmales</taxon>
        <taxon>Triparmaceae</taxon>
        <taxon>Tetraparma</taxon>
    </lineage>
</organism>
<dbReference type="Pfam" id="PF19026">
    <property type="entry name" value="UBA_HYPK"/>
    <property type="match status" value="1"/>
</dbReference>
<gene>
    <name evidence="2" type="ORF">TeGR_g6580</name>
</gene>
<feature type="domain" description="Nascent polypeptide-associated complex subunit alpha-like UBA" evidence="1">
    <location>
        <begin position="50"/>
        <end position="90"/>
    </location>
</feature>
<accession>A0ABQ6N1C9</accession>
<comment type="caution">
    <text evidence="2">The sequence shown here is derived from an EMBL/GenBank/DDBJ whole genome shotgun (WGS) entry which is preliminary data.</text>
</comment>
<evidence type="ECO:0000313" key="2">
    <source>
        <dbReference type="EMBL" id="GMI37303.1"/>
    </source>
</evidence>
<dbReference type="InterPro" id="IPR044034">
    <property type="entry name" value="NAC-like_UBA"/>
</dbReference>
<dbReference type="InterPro" id="IPR052617">
    <property type="entry name" value="Huntingtin-int_K"/>
</dbReference>
<name>A0ABQ6N1C9_9STRA</name>
<dbReference type="Gene3D" id="1.10.8.10">
    <property type="entry name" value="DNA helicase RuvA subunit, C-terminal domain"/>
    <property type="match status" value="1"/>
</dbReference>
<evidence type="ECO:0000259" key="1">
    <source>
        <dbReference type="Pfam" id="PF19026"/>
    </source>
</evidence>
<protein>
    <recommendedName>
        <fullName evidence="1">Nascent polypeptide-associated complex subunit alpha-like UBA domain-containing protein</fullName>
    </recommendedName>
</protein>
<dbReference type="PANTHER" id="PTHR31184:SF2">
    <property type="entry name" value="HUNTINGTIN-INTERACTING PROTEIN K"/>
    <property type="match status" value="1"/>
</dbReference>
<keyword evidence="3" id="KW-1185">Reference proteome</keyword>
<dbReference type="PANTHER" id="PTHR31184">
    <property type="entry name" value="HUNTINGTIN-INTERACTING PROTEIN K FAMILY MEMBER"/>
    <property type="match status" value="1"/>
</dbReference>